<evidence type="ECO:0000256" key="2">
    <source>
        <dbReference type="SAM" id="Phobius"/>
    </source>
</evidence>
<feature type="compositionally biased region" description="Polar residues" evidence="1">
    <location>
        <begin position="16"/>
        <end position="26"/>
    </location>
</feature>
<feature type="compositionally biased region" description="Low complexity" evidence="1">
    <location>
        <begin position="1"/>
        <end position="15"/>
    </location>
</feature>
<dbReference type="AlphaFoldDB" id="A0A178Z4J7"/>
<keyword evidence="2" id="KW-0472">Membrane</keyword>
<dbReference type="EMBL" id="LVYI01000013">
    <property type="protein sequence ID" value="OAP54669.1"/>
    <property type="molecule type" value="Genomic_DNA"/>
</dbReference>
<feature type="region of interest" description="Disordered" evidence="1">
    <location>
        <begin position="154"/>
        <end position="199"/>
    </location>
</feature>
<feature type="transmembrane region" description="Helical" evidence="2">
    <location>
        <begin position="41"/>
        <end position="63"/>
    </location>
</feature>
<dbReference type="Proteomes" id="UP000078343">
    <property type="component" value="Unassembled WGS sequence"/>
</dbReference>
<protein>
    <submittedName>
        <fullName evidence="3">Uncharacterized protein</fullName>
    </submittedName>
</protein>
<gene>
    <name evidence="3" type="ORF">AYL99_11117</name>
</gene>
<organism evidence="3 4">
    <name type="scientific">Fonsecaea erecta</name>
    <dbReference type="NCBI Taxonomy" id="1367422"/>
    <lineage>
        <taxon>Eukaryota</taxon>
        <taxon>Fungi</taxon>
        <taxon>Dikarya</taxon>
        <taxon>Ascomycota</taxon>
        <taxon>Pezizomycotina</taxon>
        <taxon>Eurotiomycetes</taxon>
        <taxon>Chaetothyriomycetidae</taxon>
        <taxon>Chaetothyriales</taxon>
        <taxon>Herpotrichiellaceae</taxon>
        <taxon>Fonsecaea</taxon>
    </lineage>
</organism>
<proteinExistence type="predicted"/>
<feature type="region of interest" description="Disordered" evidence="1">
    <location>
        <begin position="86"/>
        <end position="111"/>
    </location>
</feature>
<keyword evidence="2" id="KW-1133">Transmembrane helix</keyword>
<sequence length="199" mass="21700">MTSPTQPTFPSFTITAPTGTPTDPNATLQAINNAGHHSPGAITGISICVLICLAWILRYSYLASPFWLGHLRRWFGIRPSSRTPISHFPLAPSRDGPDTDTDNENPTTPYIARPEPAYIRTASKDTLPLYEPANRFSNDVLEALLDLGPVAGAARPPSYRSKLSQEWRNAMGTRARNRHDDGAADADEESGRSVSERSG</sequence>
<evidence type="ECO:0000313" key="4">
    <source>
        <dbReference type="Proteomes" id="UP000078343"/>
    </source>
</evidence>
<accession>A0A178Z4J7</accession>
<keyword evidence="4" id="KW-1185">Reference proteome</keyword>
<dbReference type="GeneID" id="30015285"/>
<reference evidence="3 4" key="1">
    <citation type="submission" date="2016-04" db="EMBL/GenBank/DDBJ databases">
        <title>Draft genome of Fonsecaea erecta CBS 125763.</title>
        <authorList>
            <person name="Weiss V.A."/>
            <person name="Vicente V.A."/>
            <person name="Raittz R.T."/>
            <person name="Moreno L.F."/>
            <person name="De Souza E.M."/>
            <person name="Pedrosa F.O."/>
            <person name="Steffens M.B."/>
            <person name="Faoro H."/>
            <person name="Tadra-Sfeir M.Z."/>
            <person name="Najafzadeh M.J."/>
            <person name="Felipe M.S."/>
            <person name="Teixeira M."/>
            <person name="Sun J."/>
            <person name="Xi L."/>
            <person name="Gomes R."/>
            <person name="De Azevedo C.M."/>
            <person name="Salgado C.G."/>
            <person name="Da Silva M.B."/>
            <person name="Nascimento M.F."/>
            <person name="Queiroz-Telles F."/>
            <person name="Attili D.S."/>
            <person name="Gorbushina A."/>
        </authorList>
    </citation>
    <scope>NUCLEOTIDE SEQUENCE [LARGE SCALE GENOMIC DNA]</scope>
    <source>
        <strain evidence="3 4">CBS 125763</strain>
    </source>
</reference>
<evidence type="ECO:0000256" key="1">
    <source>
        <dbReference type="SAM" id="MobiDB-lite"/>
    </source>
</evidence>
<keyword evidence="2" id="KW-0812">Transmembrane</keyword>
<comment type="caution">
    <text evidence="3">The sequence shown here is derived from an EMBL/GenBank/DDBJ whole genome shotgun (WGS) entry which is preliminary data.</text>
</comment>
<feature type="region of interest" description="Disordered" evidence="1">
    <location>
        <begin position="1"/>
        <end position="26"/>
    </location>
</feature>
<feature type="compositionally biased region" description="Basic and acidic residues" evidence="1">
    <location>
        <begin position="189"/>
        <end position="199"/>
    </location>
</feature>
<evidence type="ECO:0000313" key="3">
    <source>
        <dbReference type="EMBL" id="OAP54669.1"/>
    </source>
</evidence>
<dbReference type="OrthoDB" id="4132688at2759"/>
<name>A0A178Z4J7_9EURO</name>
<dbReference type="RefSeq" id="XP_018688036.1">
    <property type="nucleotide sequence ID" value="XM_018842623.1"/>
</dbReference>